<keyword evidence="2" id="KW-1185">Reference proteome</keyword>
<sequence length="217" mass="23671">MSGFVLGSLLVGCAPRQVVVPPVTAQTNASGVSFYPYQTGLVWTYVPEGEPNTAPYVLRTLGPTIFQGESVYATQLTGRGAEQTWYRNYDASGVKLLGFTKPGVTVMLDPAWQEAPPQNAWRVGLHWEGSSKIKVLGEDGKVAAAGTLKYRYDVQDSRQVKVGNATYNVFVVTRQISDDVGGLFPAAQQYWFAPFVGDVRTPEALLLTAKNFEVKSK</sequence>
<organism evidence="1 2">
    <name type="scientific">Deinococcus antarcticus</name>
    <dbReference type="NCBI Taxonomy" id="1298767"/>
    <lineage>
        <taxon>Bacteria</taxon>
        <taxon>Thermotogati</taxon>
        <taxon>Deinococcota</taxon>
        <taxon>Deinococci</taxon>
        <taxon>Deinococcales</taxon>
        <taxon>Deinococcaceae</taxon>
        <taxon>Deinococcus</taxon>
    </lineage>
</organism>
<protein>
    <recommendedName>
        <fullName evidence="3">Lipoprotein</fullName>
    </recommendedName>
</protein>
<evidence type="ECO:0008006" key="3">
    <source>
        <dbReference type="Google" id="ProtNLM"/>
    </source>
</evidence>
<dbReference type="RefSeq" id="WP_380078051.1">
    <property type="nucleotide sequence ID" value="NZ_JBHRZF010000135.1"/>
</dbReference>
<dbReference type="Proteomes" id="UP001595748">
    <property type="component" value="Unassembled WGS sequence"/>
</dbReference>
<reference evidence="2" key="1">
    <citation type="journal article" date="2019" name="Int. J. Syst. Evol. Microbiol.">
        <title>The Global Catalogue of Microorganisms (GCM) 10K type strain sequencing project: providing services to taxonomists for standard genome sequencing and annotation.</title>
        <authorList>
            <consortium name="The Broad Institute Genomics Platform"/>
            <consortium name="The Broad Institute Genome Sequencing Center for Infectious Disease"/>
            <person name="Wu L."/>
            <person name="Ma J."/>
        </authorList>
    </citation>
    <scope>NUCLEOTIDE SEQUENCE [LARGE SCALE GENOMIC DNA]</scope>
    <source>
        <strain evidence="2">CCTCC AB 2013263</strain>
    </source>
</reference>
<accession>A0ABV8A9W3</accession>
<name>A0ABV8A9W3_9DEIO</name>
<dbReference type="EMBL" id="JBHRZF010000135">
    <property type="protein sequence ID" value="MFC3861297.1"/>
    <property type="molecule type" value="Genomic_DNA"/>
</dbReference>
<comment type="caution">
    <text evidence="1">The sequence shown here is derived from an EMBL/GenBank/DDBJ whole genome shotgun (WGS) entry which is preliminary data.</text>
</comment>
<evidence type="ECO:0000313" key="2">
    <source>
        <dbReference type="Proteomes" id="UP001595748"/>
    </source>
</evidence>
<proteinExistence type="predicted"/>
<gene>
    <name evidence="1" type="ORF">ACFOPQ_11050</name>
</gene>
<evidence type="ECO:0000313" key="1">
    <source>
        <dbReference type="EMBL" id="MFC3861297.1"/>
    </source>
</evidence>